<dbReference type="Proteomes" id="UP000184295">
    <property type="component" value="Unassembled WGS sequence"/>
</dbReference>
<dbReference type="AlphaFoldDB" id="A0A1M4UHQ5"/>
<reference evidence="2" key="1">
    <citation type="submission" date="2016-11" db="EMBL/GenBank/DDBJ databases">
        <authorList>
            <person name="Varghese N."/>
            <person name="Submissions S."/>
        </authorList>
    </citation>
    <scope>NUCLEOTIDE SEQUENCE [LARGE SCALE GENOMIC DNA]</scope>
    <source>
        <strain evidence="2">DSM 19514</strain>
    </source>
</reference>
<organism evidence="1 2">
    <name type="scientific">Ferrithrix thermotolerans DSM 19514</name>
    <dbReference type="NCBI Taxonomy" id="1121881"/>
    <lineage>
        <taxon>Bacteria</taxon>
        <taxon>Bacillati</taxon>
        <taxon>Actinomycetota</taxon>
        <taxon>Acidimicrobiia</taxon>
        <taxon>Acidimicrobiales</taxon>
        <taxon>Acidimicrobiaceae</taxon>
        <taxon>Ferrithrix</taxon>
    </lineage>
</organism>
<evidence type="ECO:0000313" key="1">
    <source>
        <dbReference type="EMBL" id="SHE56322.1"/>
    </source>
</evidence>
<gene>
    <name evidence="1" type="ORF">SAMN02745225_00987</name>
</gene>
<accession>A0A1M4UHQ5</accession>
<sequence>MEQDLEIVVEHPSKGVFKYRLCAKDKHILWLPCSPLASQRQGRLFLLGYFFEVRLADRQGKE</sequence>
<name>A0A1M4UHQ5_9ACTN</name>
<dbReference type="STRING" id="1121881.SAMN02745225_00987"/>
<evidence type="ECO:0000313" key="2">
    <source>
        <dbReference type="Proteomes" id="UP000184295"/>
    </source>
</evidence>
<protein>
    <submittedName>
        <fullName evidence="1">Uncharacterized protein</fullName>
    </submittedName>
</protein>
<proteinExistence type="predicted"/>
<keyword evidence="2" id="KW-1185">Reference proteome</keyword>
<dbReference type="EMBL" id="FQUL01000010">
    <property type="protein sequence ID" value="SHE56322.1"/>
    <property type="molecule type" value="Genomic_DNA"/>
</dbReference>